<comment type="caution">
    <text evidence="1">The sequence shown here is derived from an EMBL/GenBank/DDBJ whole genome shotgun (WGS) entry which is preliminary data.</text>
</comment>
<accession>A0A3S0GS03</accession>
<gene>
    <name evidence="1" type="ORF">EJP69_26825</name>
</gene>
<protein>
    <submittedName>
        <fullName evidence="1">Uncharacterized protein</fullName>
    </submittedName>
</protein>
<evidence type="ECO:0000313" key="1">
    <source>
        <dbReference type="EMBL" id="RTQ31133.1"/>
    </source>
</evidence>
<dbReference type="Proteomes" id="UP000267418">
    <property type="component" value="Unassembled WGS sequence"/>
</dbReference>
<keyword evidence="2" id="KW-1185">Reference proteome</keyword>
<dbReference type="AlphaFoldDB" id="A0A3S0GS03"/>
<sequence>MFATAPGLEEELLVRAYTHGPRAGDDAFDELLARVDAIDKSLRQGDARLRDALLLDLGMAAGQGPRRQLCRKKIGNASIKRELDG</sequence>
<reference evidence="1 2" key="1">
    <citation type="submission" date="2018-12" db="EMBL/GenBank/DDBJ databases">
        <title>The genome of Variovorax gossypii DSM 100435.</title>
        <authorList>
            <person name="Gao J."/>
            <person name="Sun J."/>
        </authorList>
    </citation>
    <scope>NUCLEOTIDE SEQUENCE [LARGE SCALE GENOMIC DNA]</scope>
    <source>
        <strain evidence="1 2">DSM 100435</strain>
    </source>
</reference>
<dbReference type="RefSeq" id="WP_126473336.1">
    <property type="nucleotide sequence ID" value="NZ_RXOE01000010.1"/>
</dbReference>
<dbReference type="EMBL" id="RXOE01000010">
    <property type="protein sequence ID" value="RTQ31133.1"/>
    <property type="molecule type" value="Genomic_DNA"/>
</dbReference>
<proteinExistence type="predicted"/>
<dbReference type="OrthoDB" id="8842654at2"/>
<organism evidence="1 2">
    <name type="scientific">Variovorax gossypii</name>
    <dbReference type="NCBI Taxonomy" id="1679495"/>
    <lineage>
        <taxon>Bacteria</taxon>
        <taxon>Pseudomonadati</taxon>
        <taxon>Pseudomonadota</taxon>
        <taxon>Betaproteobacteria</taxon>
        <taxon>Burkholderiales</taxon>
        <taxon>Comamonadaceae</taxon>
        <taxon>Variovorax</taxon>
    </lineage>
</organism>
<name>A0A3S0GS03_9BURK</name>
<evidence type="ECO:0000313" key="2">
    <source>
        <dbReference type="Proteomes" id="UP000267418"/>
    </source>
</evidence>